<feature type="chain" id="PRO_5015408127" evidence="11">
    <location>
        <begin position="38"/>
        <end position="487"/>
    </location>
</feature>
<keyword evidence="4" id="KW-0133">Cell shape</keyword>
<protein>
    <submittedName>
        <fullName evidence="13">D-alanyl-D-alanine carboxypeptidase</fullName>
    </submittedName>
</protein>
<feature type="signal peptide" evidence="11">
    <location>
        <begin position="1"/>
        <end position="37"/>
    </location>
</feature>
<evidence type="ECO:0000313" key="13">
    <source>
        <dbReference type="EMBL" id="PTW61487.1"/>
    </source>
</evidence>
<feature type="domain" description="SPOR" evidence="12">
    <location>
        <begin position="404"/>
        <end position="487"/>
    </location>
</feature>
<keyword evidence="13" id="KW-0645">Protease</keyword>
<evidence type="ECO:0000256" key="9">
    <source>
        <dbReference type="RuleBase" id="RU004016"/>
    </source>
</evidence>
<dbReference type="GO" id="GO:0071555">
    <property type="term" value="P:cell wall organization"/>
    <property type="evidence" value="ECO:0007669"/>
    <property type="project" value="UniProtKB-KW"/>
</dbReference>
<evidence type="ECO:0000256" key="10">
    <source>
        <dbReference type="SAM" id="MobiDB-lite"/>
    </source>
</evidence>
<dbReference type="RefSeq" id="WP_107989344.1">
    <property type="nucleotide sequence ID" value="NZ_QAYG01000002.1"/>
</dbReference>
<feature type="active site" description="Proton acceptor" evidence="7">
    <location>
        <position position="67"/>
    </location>
</feature>
<proteinExistence type="inferred from homology"/>
<evidence type="ECO:0000256" key="3">
    <source>
        <dbReference type="ARBA" id="ARBA00022801"/>
    </source>
</evidence>
<dbReference type="InterPro" id="IPR018044">
    <property type="entry name" value="Peptidase_S11"/>
</dbReference>
<dbReference type="GO" id="GO:0008360">
    <property type="term" value="P:regulation of cell shape"/>
    <property type="evidence" value="ECO:0007669"/>
    <property type="project" value="UniProtKB-KW"/>
</dbReference>
<feature type="active site" evidence="7">
    <location>
        <position position="127"/>
    </location>
</feature>
<dbReference type="InterPro" id="IPR012338">
    <property type="entry name" value="Beta-lactam/transpept-like"/>
</dbReference>
<dbReference type="Pfam" id="PF05036">
    <property type="entry name" value="SPOR"/>
    <property type="match status" value="1"/>
</dbReference>
<dbReference type="Pfam" id="PF00768">
    <property type="entry name" value="Peptidase_S11"/>
    <property type="match status" value="1"/>
</dbReference>
<dbReference type="GO" id="GO:0042834">
    <property type="term" value="F:peptidoglycan binding"/>
    <property type="evidence" value="ECO:0007669"/>
    <property type="project" value="InterPro"/>
</dbReference>
<evidence type="ECO:0000256" key="2">
    <source>
        <dbReference type="ARBA" id="ARBA00022729"/>
    </source>
</evidence>
<evidence type="ECO:0000259" key="12">
    <source>
        <dbReference type="PROSITE" id="PS51724"/>
    </source>
</evidence>
<keyword evidence="14" id="KW-1185">Reference proteome</keyword>
<dbReference type="SUPFAM" id="SSF56601">
    <property type="entry name" value="beta-lactamase/transpeptidase-like"/>
    <property type="match status" value="1"/>
</dbReference>
<evidence type="ECO:0000256" key="11">
    <source>
        <dbReference type="SAM" id="SignalP"/>
    </source>
</evidence>
<dbReference type="OrthoDB" id="5291989at2"/>
<dbReference type="InterPro" id="IPR001967">
    <property type="entry name" value="Peptidase_S11_N"/>
</dbReference>
<dbReference type="GO" id="GO:0006508">
    <property type="term" value="P:proteolysis"/>
    <property type="evidence" value="ECO:0007669"/>
    <property type="project" value="InterPro"/>
</dbReference>
<keyword evidence="6" id="KW-0961">Cell wall biogenesis/degradation</keyword>
<dbReference type="GO" id="GO:0009002">
    <property type="term" value="F:serine-type D-Ala-D-Ala carboxypeptidase activity"/>
    <property type="evidence" value="ECO:0007669"/>
    <property type="project" value="InterPro"/>
</dbReference>
<feature type="compositionally biased region" description="Acidic residues" evidence="10">
    <location>
        <begin position="324"/>
        <end position="334"/>
    </location>
</feature>
<gene>
    <name evidence="13" type="ORF">C8N35_102197</name>
</gene>
<dbReference type="Proteomes" id="UP000244081">
    <property type="component" value="Unassembled WGS sequence"/>
</dbReference>
<keyword evidence="5" id="KW-0573">Peptidoglycan synthesis</keyword>
<dbReference type="PANTHER" id="PTHR21581">
    <property type="entry name" value="D-ALANYL-D-ALANINE CARBOXYPEPTIDASE"/>
    <property type="match status" value="1"/>
</dbReference>
<comment type="similarity">
    <text evidence="1 9">Belongs to the peptidase S11 family.</text>
</comment>
<dbReference type="PROSITE" id="PS51724">
    <property type="entry name" value="SPOR"/>
    <property type="match status" value="1"/>
</dbReference>
<keyword evidence="3" id="KW-0378">Hydrolase</keyword>
<dbReference type="SUPFAM" id="SSF110997">
    <property type="entry name" value="Sporulation related repeat"/>
    <property type="match status" value="1"/>
</dbReference>
<name>A0A2T5VCL1_9HYPH</name>
<organism evidence="13 14">
    <name type="scientific">Breoghania corrubedonensis</name>
    <dbReference type="NCBI Taxonomy" id="665038"/>
    <lineage>
        <taxon>Bacteria</taxon>
        <taxon>Pseudomonadati</taxon>
        <taxon>Pseudomonadota</taxon>
        <taxon>Alphaproteobacteria</taxon>
        <taxon>Hyphomicrobiales</taxon>
        <taxon>Stappiaceae</taxon>
        <taxon>Breoghania</taxon>
    </lineage>
</organism>
<evidence type="ECO:0000256" key="4">
    <source>
        <dbReference type="ARBA" id="ARBA00022960"/>
    </source>
</evidence>
<dbReference type="Gene3D" id="3.40.710.10">
    <property type="entry name" value="DD-peptidase/beta-lactamase superfamily"/>
    <property type="match status" value="1"/>
</dbReference>
<keyword evidence="2 11" id="KW-0732">Signal</keyword>
<dbReference type="AlphaFoldDB" id="A0A2T5VCL1"/>
<feature type="region of interest" description="Disordered" evidence="10">
    <location>
        <begin position="320"/>
        <end position="349"/>
    </location>
</feature>
<dbReference type="PRINTS" id="PR00725">
    <property type="entry name" value="DADACBPTASE1"/>
</dbReference>
<evidence type="ECO:0000313" key="14">
    <source>
        <dbReference type="Proteomes" id="UP000244081"/>
    </source>
</evidence>
<evidence type="ECO:0000256" key="6">
    <source>
        <dbReference type="ARBA" id="ARBA00023316"/>
    </source>
</evidence>
<dbReference type="Gene3D" id="3.30.70.1070">
    <property type="entry name" value="Sporulation related repeat"/>
    <property type="match status" value="1"/>
</dbReference>
<feature type="binding site" evidence="8">
    <location>
        <position position="229"/>
    </location>
    <ligand>
        <name>substrate</name>
    </ligand>
</feature>
<accession>A0A2T5VCL1</accession>
<keyword evidence="13" id="KW-0121">Carboxypeptidase</keyword>
<feature type="active site" description="Proton acceptor" evidence="7">
    <location>
        <position position="70"/>
    </location>
</feature>
<evidence type="ECO:0000256" key="1">
    <source>
        <dbReference type="ARBA" id="ARBA00007164"/>
    </source>
</evidence>
<dbReference type="InterPro" id="IPR007730">
    <property type="entry name" value="SPOR-like_dom"/>
</dbReference>
<evidence type="ECO:0000256" key="7">
    <source>
        <dbReference type="PIRSR" id="PIRSR618044-1"/>
    </source>
</evidence>
<dbReference type="GO" id="GO:0009252">
    <property type="term" value="P:peptidoglycan biosynthetic process"/>
    <property type="evidence" value="ECO:0007669"/>
    <property type="project" value="UniProtKB-KW"/>
</dbReference>
<evidence type="ECO:0000256" key="5">
    <source>
        <dbReference type="ARBA" id="ARBA00022984"/>
    </source>
</evidence>
<reference evidence="13 14" key="1">
    <citation type="submission" date="2018-04" db="EMBL/GenBank/DDBJ databases">
        <title>Genomic Encyclopedia of Archaeal and Bacterial Type Strains, Phase II (KMG-II): from individual species to whole genera.</title>
        <authorList>
            <person name="Goeker M."/>
        </authorList>
    </citation>
    <scope>NUCLEOTIDE SEQUENCE [LARGE SCALE GENOMIC DNA]</scope>
    <source>
        <strain evidence="13 14">DSM 23382</strain>
    </source>
</reference>
<dbReference type="EMBL" id="QAYG01000002">
    <property type="protein sequence ID" value="PTW61487.1"/>
    <property type="molecule type" value="Genomic_DNA"/>
</dbReference>
<dbReference type="PANTHER" id="PTHR21581:SF6">
    <property type="entry name" value="TRAFFICKING PROTEIN PARTICLE COMPLEX SUBUNIT 12"/>
    <property type="match status" value="1"/>
</dbReference>
<sequence>MHSRNRRSATLSTLIRSWAILCIAVAATLAAAPPASANSKYSGIVVDAKTGKVLYSNHANSRRYPASLTKIMTLYILFEELEAGRMSLNTPLKASRHSSGMPPSKVGLRPGETIKVRDAIGALVTKSANDVAATVGENIAGSEPAFARRMTRTAHQLGMRSTQFRNASGLPNSNQYTTAADMARLARAIQERFPTYYKYFSTRVFTYKGRRYGNHNHLLGRVKGVDGIKTGYIRASGFNLVTSVRDKGRHIVAVVFGGRTGRSRDAQMRQLIAQYLPKASTGSKRDSIVIARKAPLPSAKPGDPDPAPIVVAEIPLPPVLAGDTADDETTDATDDLVPPALAEGDADAESTIETASILPAPKAIDVAIARAHAIAHKAEITGKPGPKAKTITVATAPADAAAVPERPAGWHVQIAAAPTEAGALAMLKKAQEKAAGTLKGRKPFTEAIQSGGQTLYRARFAGFPNQDAAVAACKSLKRAKVGCYATQ</sequence>
<comment type="caution">
    <text evidence="13">The sequence shown here is derived from an EMBL/GenBank/DDBJ whole genome shotgun (WGS) entry which is preliminary data.</text>
</comment>
<evidence type="ECO:0000256" key="8">
    <source>
        <dbReference type="PIRSR" id="PIRSR618044-2"/>
    </source>
</evidence>
<dbReference type="InterPro" id="IPR036680">
    <property type="entry name" value="SPOR-like_sf"/>
</dbReference>